<dbReference type="Gene3D" id="3.90.79.10">
    <property type="entry name" value="Nucleoside Triphosphate Pyrophosphohydrolase"/>
    <property type="match status" value="1"/>
</dbReference>
<comment type="catalytic activity">
    <reaction evidence="1">
        <text>GDP-alpha-D-mannose + H2O = alpha-D-mannose 1-phosphate + GMP + 2 H(+)</text>
        <dbReference type="Rhea" id="RHEA:27978"/>
        <dbReference type="ChEBI" id="CHEBI:15377"/>
        <dbReference type="ChEBI" id="CHEBI:15378"/>
        <dbReference type="ChEBI" id="CHEBI:57527"/>
        <dbReference type="ChEBI" id="CHEBI:58115"/>
        <dbReference type="ChEBI" id="CHEBI:58409"/>
    </reaction>
</comment>
<evidence type="ECO:0000256" key="7">
    <source>
        <dbReference type="ARBA" id="ARBA00032272"/>
    </source>
</evidence>
<comment type="similarity">
    <text evidence="3">Belongs to the Nudix hydrolase family. NudK subfamily.</text>
</comment>
<name>A0A2G9CEM2_9BURK</name>
<dbReference type="EMBL" id="PEOG01000006">
    <property type="protein sequence ID" value="PIM54898.1"/>
    <property type="molecule type" value="Genomic_DNA"/>
</dbReference>
<dbReference type="InterPro" id="IPR020084">
    <property type="entry name" value="NUDIX_hydrolase_CS"/>
</dbReference>
<dbReference type="GO" id="GO:0019693">
    <property type="term" value="P:ribose phosphate metabolic process"/>
    <property type="evidence" value="ECO:0007669"/>
    <property type="project" value="TreeGrafter"/>
</dbReference>
<dbReference type="GO" id="GO:0016787">
    <property type="term" value="F:hydrolase activity"/>
    <property type="evidence" value="ECO:0007669"/>
    <property type="project" value="UniProtKB-KW"/>
</dbReference>
<proteinExistence type="inferred from homology"/>
<sequence>MTKKLPEALRPDADGVIGIPPAADADPHLRETPLSSDWILRGNFLHAKRDRVALPNGREATREYIRHPGAAVIVPLLDDGRVLIERQYRYPVGRVVLEFPAGKLDPQESPLRCAMRELVEETGYTAREWAYAGVMHNAIAYSDERIEIFFARGLIAGERQLDDGEFLDLLAVGEDELDRMVFDGRVTDAKTLTCLLWLQRWRAGAWPLDWMPAAEAASR</sequence>
<protein>
    <recommendedName>
        <fullName evidence="4">GDP-mannose pyrophosphatase</fullName>
    </recommendedName>
    <alternativeName>
        <fullName evidence="6">GDP-mannose hydrolase</fullName>
    </alternativeName>
    <alternativeName>
        <fullName evidence="7">GDPMK</fullName>
    </alternativeName>
</protein>
<evidence type="ECO:0000256" key="1">
    <source>
        <dbReference type="ARBA" id="ARBA00000847"/>
    </source>
</evidence>
<dbReference type="GO" id="GO:0006753">
    <property type="term" value="P:nucleoside phosphate metabolic process"/>
    <property type="evidence" value="ECO:0007669"/>
    <property type="project" value="TreeGrafter"/>
</dbReference>
<evidence type="ECO:0000256" key="4">
    <source>
        <dbReference type="ARBA" id="ARBA00016377"/>
    </source>
</evidence>
<dbReference type="SUPFAM" id="SSF55811">
    <property type="entry name" value="Nudix"/>
    <property type="match status" value="1"/>
</dbReference>
<evidence type="ECO:0000256" key="6">
    <source>
        <dbReference type="ARBA" id="ARBA00032162"/>
    </source>
</evidence>
<dbReference type="InterPro" id="IPR015797">
    <property type="entry name" value="NUDIX_hydrolase-like_dom_sf"/>
</dbReference>
<evidence type="ECO:0000256" key="5">
    <source>
        <dbReference type="ARBA" id="ARBA00022801"/>
    </source>
</evidence>
<comment type="caution">
    <text evidence="9">The sequence shown here is derived from an EMBL/GenBank/DDBJ whole genome shotgun (WGS) entry which is preliminary data.</text>
</comment>
<keyword evidence="5" id="KW-0378">Hydrolase</keyword>
<evidence type="ECO:0000313" key="10">
    <source>
        <dbReference type="Proteomes" id="UP000231501"/>
    </source>
</evidence>
<dbReference type="PROSITE" id="PS51462">
    <property type="entry name" value="NUDIX"/>
    <property type="match status" value="1"/>
</dbReference>
<gene>
    <name evidence="9" type="ORF">CS062_01465</name>
</gene>
<dbReference type="PROSITE" id="PS00893">
    <property type="entry name" value="NUDIX_BOX"/>
    <property type="match status" value="1"/>
</dbReference>
<dbReference type="Proteomes" id="UP000231501">
    <property type="component" value="Unassembled WGS sequence"/>
</dbReference>
<evidence type="ECO:0000313" key="9">
    <source>
        <dbReference type="EMBL" id="PIM54898.1"/>
    </source>
</evidence>
<reference evidence="9 10" key="1">
    <citation type="submission" date="2017-11" db="EMBL/GenBank/DDBJ databases">
        <title>Draft genome sequence of Mitsuaria sp. HWN-4.</title>
        <authorList>
            <person name="Gundlapally S.R."/>
        </authorList>
    </citation>
    <scope>NUCLEOTIDE SEQUENCE [LARGE SCALE GENOMIC DNA]</scope>
    <source>
        <strain evidence="9 10">HWN-4</strain>
    </source>
</reference>
<dbReference type="AlphaFoldDB" id="A0A2G9CEM2"/>
<dbReference type="RefSeq" id="WP_099859706.1">
    <property type="nucleotide sequence ID" value="NZ_PEOG01000006.1"/>
</dbReference>
<dbReference type="OrthoDB" id="9806150at2"/>
<evidence type="ECO:0000256" key="2">
    <source>
        <dbReference type="ARBA" id="ARBA00001946"/>
    </source>
</evidence>
<accession>A0A2G9CEM2</accession>
<feature type="domain" description="Nudix hydrolase" evidence="8">
    <location>
        <begin position="63"/>
        <end position="200"/>
    </location>
</feature>
<dbReference type="PANTHER" id="PTHR11839">
    <property type="entry name" value="UDP/ADP-SUGAR PYROPHOSPHATASE"/>
    <property type="match status" value="1"/>
</dbReference>
<dbReference type="Pfam" id="PF00293">
    <property type="entry name" value="NUDIX"/>
    <property type="match status" value="1"/>
</dbReference>
<keyword evidence="10" id="KW-1185">Reference proteome</keyword>
<dbReference type="PANTHER" id="PTHR11839:SF18">
    <property type="entry name" value="NUDIX HYDROLASE DOMAIN-CONTAINING PROTEIN"/>
    <property type="match status" value="1"/>
</dbReference>
<evidence type="ECO:0000259" key="8">
    <source>
        <dbReference type="PROSITE" id="PS51462"/>
    </source>
</evidence>
<evidence type="ECO:0000256" key="3">
    <source>
        <dbReference type="ARBA" id="ARBA00007275"/>
    </source>
</evidence>
<comment type="cofactor">
    <cofactor evidence="2">
        <name>Mg(2+)</name>
        <dbReference type="ChEBI" id="CHEBI:18420"/>
    </cofactor>
</comment>
<dbReference type="InterPro" id="IPR000086">
    <property type="entry name" value="NUDIX_hydrolase_dom"/>
</dbReference>
<organism evidence="9 10">
    <name type="scientific">Roseateles chitinivorans</name>
    <dbReference type="NCBI Taxonomy" id="2917965"/>
    <lineage>
        <taxon>Bacteria</taxon>
        <taxon>Pseudomonadati</taxon>
        <taxon>Pseudomonadota</taxon>
        <taxon>Betaproteobacteria</taxon>
        <taxon>Burkholderiales</taxon>
        <taxon>Sphaerotilaceae</taxon>
        <taxon>Roseateles</taxon>
    </lineage>
</organism>